<evidence type="ECO:0000313" key="1">
    <source>
        <dbReference type="EMBL" id="KAH0743188.1"/>
    </source>
</evidence>
<gene>
    <name evidence="1" type="ORF">KY290_031181</name>
</gene>
<dbReference type="Proteomes" id="UP000826656">
    <property type="component" value="Unassembled WGS sequence"/>
</dbReference>
<keyword evidence="2" id="KW-1185">Reference proteome</keyword>
<comment type="caution">
    <text evidence="1">The sequence shown here is derived from an EMBL/GenBank/DDBJ whole genome shotgun (WGS) entry which is preliminary data.</text>
</comment>
<dbReference type="EMBL" id="JAIVGD010000023">
    <property type="protein sequence ID" value="KAH0743188.1"/>
    <property type="molecule type" value="Genomic_DNA"/>
</dbReference>
<accession>A0ABQ7U8P9</accession>
<proteinExistence type="predicted"/>
<organism evidence="1 2">
    <name type="scientific">Solanum tuberosum</name>
    <name type="common">Potato</name>
    <dbReference type="NCBI Taxonomy" id="4113"/>
    <lineage>
        <taxon>Eukaryota</taxon>
        <taxon>Viridiplantae</taxon>
        <taxon>Streptophyta</taxon>
        <taxon>Embryophyta</taxon>
        <taxon>Tracheophyta</taxon>
        <taxon>Spermatophyta</taxon>
        <taxon>Magnoliopsida</taxon>
        <taxon>eudicotyledons</taxon>
        <taxon>Gunneridae</taxon>
        <taxon>Pentapetalae</taxon>
        <taxon>asterids</taxon>
        <taxon>lamiids</taxon>
        <taxon>Solanales</taxon>
        <taxon>Solanaceae</taxon>
        <taxon>Solanoideae</taxon>
        <taxon>Solaneae</taxon>
        <taxon>Solanum</taxon>
    </lineage>
</organism>
<reference evidence="1 2" key="1">
    <citation type="journal article" date="2021" name="bioRxiv">
        <title>Chromosome-scale and haplotype-resolved genome assembly of a tetraploid potato cultivar.</title>
        <authorList>
            <person name="Sun H."/>
            <person name="Jiao W.-B."/>
            <person name="Krause K."/>
            <person name="Campoy J.A."/>
            <person name="Goel M."/>
            <person name="Folz-Donahue K."/>
            <person name="Kukat C."/>
            <person name="Huettel B."/>
            <person name="Schneeberger K."/>
        </authorList>
    </citation>
    <scope>NUCLEOTIDE SEQUENCE [LARGE SCALE GENOMIC DNA]</scope>
    <source>
        <strain evidence="1">SolTubOtavaFocal</strain>
        <tissue evidence="1">Leaves</tissue>
    </source>
</reference>
<protein>
    <submittedName>
        <fullName evidence="1">Uncharacterized protein</fullName>
    </submittedName>
</protein>
<sequence>MVRTCTYASGDQEPILAPASGITTRCRGRGQGRGRGRGCIAAPVEGQVPIAIQGHDTIVPRDADVVHGDVQDHVEGNGTAKAPPSFIAT</sequence>
<evidence type="ECO:0000313" key="2">
    <source>
        <dbReference type="Proteomes" id="UP000826656"/>
    </source>
</evidence>
<name>A0ABQ7U8P9_SOLTU</name>